<evidence type="ECO:0000313" key="1">
    <source>
        <dbReference type="EMBL" id="PQB08354.1"/>
    </source>
</evidence>
<keyword evidence="2" id="KW-1185">Reference proteome</keyword>
<comment type="caution">
    <text evidence="1">The sequence shown here is derived from an EMBL/GenBank/DDBJ whole genome shotgun (WGS) entry which is preliminary data.</text>
</comment>
<reference evidence="1 2" key="1">
    <citation type="submission" date="2016-11" db="EMBL/GenBank/DDBJ databases">
        <title>Trade-off between light-utilization and light-protection in marine flavobacteria.</title>
        <authorList>
            <person name="Kumagai Y."/>
        </authorList>
    </citation>
    <scope>NUCLEOTIDE SEQUENCE [LARGE SCALE GENOMIC DNA]</scope>
    <source>
        <strain evidence="1 2">ATCC 700397</strain>
    </source>
</reference>
<proteinExistence type="predicted"/>
<accession>A0A2S7L0A9</accession>
<gene>
    <name evidence="1" type="ORF">BST83_15390</name>
</gene>
<dbReference type="EMBL" id="MQUA01000013">
    <property type="protein sequence ID" value="PQB08354.1"/>
    <property type="molecule type" value="Genomic_DNA"/>
</dbReference>
<name>A0A2S7L0A9_9FLAO</name>
<dbReference type="Proteomes" id="UP000239522">
    <property type="component" value="Unassembled WGS sequence"/>
</dbReference>
<dbReference type="AlphaFoldDB" id="A0A2S7L0A9"/>
<evidence type="ECO:0000313" key="2">
    <source>
        <dbReference type="Proteomes" id="UP000239522"/>
    </source>
</evidence>
<protein>
    <submittedName>
        <fullName evidence="1">Uncharacterized protein</fullName>
    </submittedName>
</protein>
<organism evidence="1 2">
    <name type="scientific">Polaribacter filamentus</name>
    <dbReference type="NCBI Taxonomy" id="53483"/>
    <lineage>
        <taxon>Bacteria</taxon>
        <taxon>Pseudomonadati</taxon>
        <taxon>Bacteroidota</taxon>
        <taxon>Flavobacteriia</taxon>
        <taxon>Flavobacteriales</taxon>
        <taxon>Flavobacteriaceae</taxon>
    </lineage>
</organism>
<sequence length="123" mass="14838">MNDTINKHVLYKKTEKEKTIFLYLKSLTKSNQTILKDGKTIINSIKFNSSLENELNYSKIFNNYKNEDNFLYVKNKFNNAPIKKSRKNDWMKFQYLTTILSKDPTYYKYINLIQKLEFNKKNI</sequence>